<dbReference type="InterPro" id="IPR007110">
    <property type="entry name" value="Ig-like_dom"/>
</dbReference>
<dbReference type="GO" id="GO:0001501">
    <property type="term" value="P:skeletal system development"/>
    <property type="evidence" value="ECO:0007669"/>
    <property type="project" value="TreeGrafter"/>
</dbReference>
<evidence type="ECO:0000256" key="8">
    <source>
        <dbReference type="ARBA" id="ARBA00022974"/>
    </source>
</evidence>
<feature type="signal peptide" evidence="17">
    <location>
        <begin position="1"/>
        <end position="19"/>
    </location>
</feature>
<evidence type="ECO:0000256" key="2">
    <source>
        <dbReference type="ARBA" id="ARBA00006838"/>
    </source>
</evidence>
<feature type="disulfide bond" evidence="14">
    <location>
        <begin position="1489"/>
        <end position="1516"/>
    </location>
</feature>
<organism evidence="22 23">
    <name type="scientific">Oncorhynchus kisutch</name>
    <name type="common">Coho salmon</name>
    <name type="synonym">Salmo kisutch</name>
    <dbReference type="NCBI Taxonomy" id="8019"/>
    <lineage>
        <taxon>Eukaryota</taxon>
        <taxon>Metazoa</taxon>
        <taxon>Chordata</taxon>
        <taxon>Craniata</taxon>
        <taxon>Vertebrata</taxon>
        <taxon>Euteleostomi</taxon>
        <taxon>Actinopterygii</taxon>
        <taxon>Neopterygii</taxon>
        <taxon>Teleostei</taxon>
        <taxon>Protacanthopterygii</taxon>
        <taxon>Salmoniformes</taxon>
        <taxon>Salmonidae</taxon>
        <taxon>Salmoninae</taxon>
        <taxon>Oncorhynchus</taxon>
    </lineage>
</organism>
<dbReference type="PANTHER" id="PTHR22804:SF42">
    <property type="entry name" value="AGGRECAN CORE PROTEIN"/>
    <property type="match status" value="1"/>
</dbReference>
<keyword evidence="7" id="KW-0677">Repeat</keyword>
<evidence type="ECO:0000256" key="11">
    <source>
        <dbReference type="ARBA" id="ARBA00023319"/>
    </source>
</evidence>
<keyword evidence="5" id="KW-0479">Metal-binding</keyword>
<keyword evidence="23" id="KW-1185">Reference proteome</keyword>
<feature type="disulfide bond" evidence="15">
    <location>
        <begin position="297"/>
        <end position="318"/>
    </location>
</feature>
<evidence type="ECO:0000256" key="15">
    <source>
        <dbReference type="PROSITE-ProRule" id="PRU00323"/>
    </source>
</evidence>
<feature type="compositionally biased region" description="Gly residues" evidence="16">
    <location>
        <begin position="941"/>
        <end position="981"/>
    </location>
</feature>
<evidence type="ECO:0000259" key="20">
    <source>
        <dbReference type="PROSITE" id="PS50923"/>
    </source>
</evidence>
<comment type="caution">
    <text evidence="15">Lacks conserved residue(s) required for the propagation of feature annotation.</text>
</comment>
<evidence type="ECO:0000313" key="22">
    <source>
        <dbReference type="Ensembl" id="ENSOKIP00005016952.1"/>
    </source>
</evidence>
<dbReference type="PROSITE" id="PS50923">
    <property type="entry name" value="SUSHI"/>
    <property type="match status" value="1"/>
</dbReference>
<keyword evidence="11" id="KW-0393">Immunoglobulin domain</keyword>
<dbReference type="CDD" id="cd03517">
    <property type="entry name" value="Link_domain_CSPGs_modules_1_3"/>
    <property type="match status" value="2"/>
</dbReference>
<dbReference type="FunFam" id="3.10.100.10:FF:000003">
    <property type="entry name" value="Versican core protein"/>
    <property type="match status" value="1"/>
</dbReference>
<evidence type="ECO:0000256" key="14">
    <source>
        <dbReference type="PROSITE-ProRule" id="PRU00302"/>
    </source>
</evidence>
<dbReference type="Pfam" id="PF00193">
    <property type="entry name" value="Xlink"/>
    <property type="match status" value="4"/>
</dbReference>
<evidence type="ECO:0000256" key="9">
    <source>
        <dbReference type="ARBA" id="ARBA00023157"/>
    </source>
</evidence>
<dbReference type="CDD" id="cd00033">
    <property type="entry name" value="CCP"/>
    <property type="match status" value="1"/>
</dbReference>
<evidence type="ECO:0000259" key="18">
    <source>
        <dbReference type="PROSITE" id="PS50041"/>
    </source>
</evidence>
<evidence type="ECO:0000256" key="10">
    <source>
        <dbReference type="ARBA" id="ARBA00023180"/>
    </source>
</evidence>
<dbReference type="SMART" id="SM00445">
    <property type="entry name" value="LINK"/>
    <property type="match status" value="4"/>
</dbReference>
<comment type="subcellular location">
    <subcellularLocation>
        <location evidence="1">Secreted</location>
        <location evidence="1">Extracellular space</location>
        <location evidence="1">Extracellular matrix</location>
    </subcellularLocation>
</comment>
<keyword evidence="14" id="KW-0768">Sushi</keyword>
<feature type="domain" description="Link" evidence="21">
    <location>
        <begin position="452"/>
        <end position="547"/>
    </location>
</feature>
<evidence type="ECO:0000256" key="16">
    <source>
        <dbReference type="SAM" id="MobiDB-lite"/>
    </source>
</evidence>
<dbReference type="PANTHER" id="PTHR22804">
    <property type="entry name" value="AGGRECAN/VERSICAN PROTEOGLYCAN"/>
    <property type="match status" value="1"/>
</dbReference>
<dbReference type="GO" id="GO:0045202">
    <property type="term" value="C:synapse"/>
    <property type="evidence" value="ECO:0007669"/>
    <property type="project" value="TreeGrafter"/>
</dbReference>
<reference evidence="22" key="2">
    <citation type="submission" date="2025-09" db="UniProtKB">
        <authorList>
            <consortium name="Ensembl"/>
        </authorList>
    </citation>
    <scope>IDENTIFICATION</scope>
</reference>
<sequence>MITLLLLCVCLPFITSTISFEDPDIDSNLSVSIPVEVPLRPLMGTKVVVPCYFQDNMVNDPGAPTVTPLSHRIKWTYVTKGKATLILLASEGKVHVETEYLDRVTMVNYPLVPTDVTMEITELRAKDSGTYRCEVMHGIENNYDWVDIQVQGIVFHYRAISTRYTLNFERAKAACIQNSATIATPAQLQAAFDDGFHQCDAGWLSDQTVRYPIHEPREGCFGDKDEFPGVRTYGLREVNETYDVYCFAQKMSGRVFYSMSVEKFTFYQAMDQCAKLGAKLATTGQLYLAWKSGMDVCNAGWLADGSVRYPINIVRPQCGGGLLGVRTVYLFPNQTGYPYPDSHYDAICYQEDDGAVKTTPFPEVATITASPMVYPGLTTAPETEARGEVLTQALLDTITMAPTLPVPPSVTDTVTKVTPVVGEEIISRVTANPDVGFEFPHDNDTAMAPTGVVFHYRADSSRYAMSFVEAQMACQSVGAVIASSQQLQAAYEAGLHHCDAGWLRDQTVRYPILSPRDKCSGNLENVPGVRSYGLRPATEQYDVYCYVDRLKGELFYSSDYDSFSYEEAVAQCQKLNTTLATTGQLYAAWRQGFDKCRPGWLQDRSVRYPIHVPRPHCGGGKAGVHTIYAFPNQTGNPDQHSRYDAYCFRGMSLDLFRVMERVAKPTKAPRTSLNQRCGWVKCGRHISVEGHSVVQLTRYPSSQFPFASISIRMHKLYCSQCVTLHYMFFFLCGFSVSPVKPPVSVDVSGSASADHSASGSGSGTPGHSGYTSGRASGEGSGSGFQVTFVGSGPVLSGSGSGDPQEAGEGSTTVTYLPKVGSGDSGSGVGEFSGSGDSGSGMGEFSGSGVSGSGVGEFSGSRDSGSGVGEFSGSGDSGSGVGEFSGSGDSGSGVGEFSGSGDSGSGVGEFSGSGDSGSGVGEFSGSGDNGSGVEVGEFSGSGDSGSGLGEFSGSGDNGSGVGEFSGSGDSGSGVGEFSGSGDSGSVMGEFNESGDGGSGVGVGEFSGGILSSVLPHSGSGSGVSGHLSGSGDSVIIIVDGEMVDISKRQPTGQEFGKGGVDISGSGGMSGSYSLFSGDVTSTSGSGSPDISFTHSGLIDLTGQPSGEQEVSGYQTFSSGFPSGFPSGFHSGSGFPSSRDKSHSGHEVIFLTDDVMMEVTAHQGEQRPEQGRGYVEVSGDSSSQHEGSTSASGLSLGESPFAEGLSVVLLPGSTMSYPENIGSLGNIDRGDELDVLEEGQEQKGQGGSTETIYVTAPSAVFPSMTTASAVSMVTAVVEEPAVVYGMLLKGIVQQYFITWSYLTLEVFYRSVVTAFSKVNLLMCLSICLCAAVQGCAEGWVEFMGSCYLHFAERDTWPDAEQRCQELNAHLVSITSQQEQEFVNSNAQDYQWIGLDDKDVQNEFRWTDGSPLEFENWRPNQPDIYFNSWEDCVVMIWHENGQWNYVPCNYHLPFTCKSGPVMCHSPPEVANARPMGSRRDRYPVNSIVRYQCDAGFTQRHPPVVRCRPDGRWEEPQVECIERDNKLHKRSIRRRSKAANSRSWRKLL</sequence>
<feature type="region of interest" description="Disordered" evidence="16">
    <location>
        <begin position="745"/>
        <end position="1001"/>
    </location>
</feature>
<feature type="domain" description="Sushi" evidence="20">
    <location>
        <begin position="1458"/>
        <end position="1518"/>
    </location>
</feature>
<evidence type="ECO:0000313" key="23">
    <source>
        <dbReference type="Proteomes" id="UP000694557"/>
    </source>
</evidence>
<dbReference type="GO" id="GO:0010001">
    <property type="term" value="P:glial cell differentiation"/>
    <property type="evidence" value="ECO:0007669"/>
    <property type="project" value="TreeGrafter"/>
</dbReference>
<name>A0A8C7D9I5_ONCKI</name>
<dbReference type="PROSITE" id="PS50963">
    <property type="entry name" value="LINK_2"/>
    <property type="match status" value="4"/>
</dbReference>
<dbReference type="SMART" id="SM00032">
    <property type="entry name" value="CCP"/>
    <property type="match status" value="1"/>
</dbReference>
<dbReference type="SUPFAM" id="SSF57535">
    <property type="entry name" value="Complement control module/SCR domain"/>
    <property type="match status" value="1"/>
</dbReference>
<dbReference type="Gene3D" id="2.10.70.10">
    <property type="entry name" value="Complement Module, domain 1"/>
    <property type="match status" value="1"/>
</dbReference>
<feature type="region of interest" description="Disordered" evidence="16">
    <location>
        <begin position="1160"/>
        <end position="1194"/>
    </location>
</feature>
<evidence type="ECO:0000256" key="6">
    <source>
        <dbReference type="ARBA" id="ARBA00022729"/>
    </source>
</evidence>
<dbReference type="GO" id="GO:0046872">
    <property type="term" value="F:metal ion binding"/>
    <property type="evidence" value="ECO:0007669"/>
    <property type="project" value="UniProtKB-KW"/>
</dbReference>
<dbReference type="InterPro" id="IPR003006">
    <property type="entry name" value="Ig/MHC_CS"/>
</dbReference>
<dbReference type="PROSITE" id="PS50041">
    <property type="entry name" value="C_TYPE_LECTIN_2"/>
    <property type="match status" value="1"/>
</dbReference>
<feature type="domain" description="C-type lectin" evidence="18">
    <location>
        <begin position="1340"/>
        <end position="1454"/>
    </location>
</feature>
<feature type="compositionally biased region" description="Polar residues" evidence="16">
    <location>
        <begin position="1177"/>
        <end position="1191"/>
    </location>
</feature>
<feature type="disulfide bond" evidence="14">
    <location>
        <begin position="1460"/>
        <end position="1503"/>
    </location>
</feature>
<evidence type="ECO:0000256" key="3">
    <source>
        <dbReference type="ARBA" id="ARBA00022525"/>
    </source>
</evidence>
<dbReference type="InterPro" id="IPR000436">
    <property type="entry name" value="Sushi_SCR_CCP_dom"/>
</dbReference>
<dbReference type="FunFam" id="3.10.100.10:FF:000002">
    <property type="entry name" value="Hyaluronan proteoglycan link protein 1"/>
    <property type="match status" value="2"/>
</dbReference>
<dbReference type="Ensembl" id="ENSOKIT00005018043.1">
    <property type="protein sequence ID" value="ENSOKIP00005016952.1"/>
    <property type="gene ID" value="ENSOKIG00005007438.1"/>
</dbReference>
<dbReference type="GO" id="GO:0007417">
    <property type="term" value="P:central nervous system development"/>
    <property type="evidence" value="ECO:0007669"/>
    <property type="project" value="TreeGrafter"/>
</dbReference>
<accession>A0A8C7D9I5</accession>
<evidence type="ECO:0000256" key="13">
    <source>
        <dbReference type="ARBA" id="ARBA00042947"/>
    </source>
</evidence>
<comment type="similarity">
    <text evidence="2">Belongs to the aggrecan/versican proteoglycan family.</text>
</comment>
<dbReference type="FunFam" id="3.10.100.10:FF:000011">
    <property type="entry name" value="Aggrecan core protein"/>
    <property type="match status" value="1"/>
</dbReference>
<dbReference type="InterPro" id="IPR035976">
    <property type="entry name" value="Sushi/SCR/CCP_sf"/>
</dbReference>
<proteinExistence type="inferred from homology"/>
<dbReference type="SMART" id="SM00034">
    <property type="entry name" value="CLECT"/>
    <property type="match status" value="1"/>
</dbReference>
<protein>
    <recommendedName>
        <fullName evidence="12">Aggrecan core protein</fullName>
    </recommendedName>
    <alternativeName>
        <fullName evidence="13">Cartilage-specific proteoglycan core protein</fullName>
    </alternativeName>
</protein>
<evidence type="ECO:0000256" key="4">
    <source>
        <dbReference type="ARBA" id="ARBA00022530"/>
    </source>
</evidence>
<dbReference type="Pfam" id="PF00059">
    <property type="entry name" value="Lectin_C"/>
    <property type="match status" value="1"/>
</dbReference>
<feature type="domain" description="Link" evidence="21">
    <location>
        <begin position="552"/>
        <end position="649"/>
    </location>
</feature>
<evidence type="ECO:0000259" key="21">
    <source>
        <dbReference type="PROSITE" id="PS50963"/>
    </source>
</evidence>
<keyword evidence="6 17" id="KW-0732">Signal</keyword>
<dbReference type="PRINTS" id="PR01265">
    <property type="entry name" value="LINKMODULE"/>
</dbReference>
<dbReference type="CDD" id="cd03520">
    <property type="entry name" value="Link_domain_CSPGs_modules_2_4"/>
    <property type="match status" value="2"/>
</dbReference>
<dbReference type="InterPro" id="IPR000538">
    <property type="entry name" value="Link_dom"/>
</dbReference>
<feature type="disulfide bond" evidence="15">
    <location>
        <begin position="596"/>
        <end position="617"/>
    </location>
</feature>
<dbReference type="SUPFAM" id="SSF56436">
    <property type="entry name" value="C-type lectin-like"/>
    <property type="match status" value="5"/>
</dbReference>
<dbReference type="PROSITE" id="PS50835">
    <property type="entry name" value="IG_LIKE"/>
    <property type="match status" value="1"/>
</dbReference>
<gene>
    <name evidence="22" type="primary">LOC109898301</name>
</gene>
<dbReference type="GO" id="GO:0072534">
    <property type="term" value="C:perineuronal net"/>
    <property type="evidence" value="ECO:0007669"/>
    <property type="project" value="TreeGrafter"/>
</dbReference>
<keyword evidence="4" id="KW-0272">Extracellular matrix</keyword>
<feature type="domain" description="Link" evidence="21">
    <location>
        <begin position="253"/>
        <end position="350"/>
    </location>
</feature>
<dbReference type="InterPro" id="IPR013783">
    <property type="entry name" value="Ig-like_fold"/>
</dbReference>
<feature type="compositionally biased region" description="Low complexity" evidence="16">
    <location>
        <begin position="745"/>
        <end position="759"/>
    </location>
</feature>
<feature type="chain" id="PRO_5034120770" description="Aggrecan core protein" evidence="17">
    <location>
        <begin position="20"/>
        <end position="1544"/>
    </location>
</feature>
<dbReference type="Pfam" id="PF00084">
    <property type="entry name" value="Sushi"/>
    <property type="match status" value="1"/>
</dbReference>
<dbReference type="FunFam" id="2.10.70.10:FF:000003">
    <property type="entry name" value="Versican core protein"/>
    <property type="match status" value="1"/>
</dbReference>
<dbReference type="FunFam" id="3.10.100.10:FF:000009">
    <property type="entry name" value="Aggrecan core protein"/>
    <property type="match status" value="1"/>
</dbReference>
<dbReference type="GO" id="GO:0005615">
    <property type="term" value="C:extracellular space"/>
    <property type="evidence" value="ECO:0007669"/>
    <property type="project" value="TreeGrafter"/>
</dbReference>
<dbReference type="GeneTree" id="ENSGT00940000155971"/>
<keyword evidence="3" id="KW-0964">Secreted</keyword>
<dbReference type="InterPro" id="IPR036179">
    <property type="entry name" value="Ig-like_dom_sf"/>
</dbReference>
<evidence type="ECO:0000256" key="7">
    <source>
        <dbReference type="ARBA" id="ARBA00022737"/>
    </source>
</evidence>
<evidence type="ECO:0000256" key="5">
    <source>
        <dbReference type="ARBA" id="ARBA00022723"/>
    </source>
</evidence>
<dbReference type="InterPro" id="IPR001304">
    <property type="entry name" value="C-type_lectin-like"/>
</dbReference>
<feature type="compositionally biased region" description="Gly residues" evidence="16">
    <location>
        <begin position="865"/>
        <end position="929"/>
    </location>
</feature>
<reference evidence="22" key="1">
    <citation type="submission" date="2025-08" db="UniProtKB">
        <authorList>
            <consortium name="Ensembl"/>
        </authorList>
    </citation>
    <scope>IDENTIFICATION</scope>
</reference>
<feature type="compositionally biased region" description="Low complexity" evidence="16">
    <location>
        <begin position="930"/>
        <end position="940"/>
    </location>
</feature>
<dbReference type="SUPFAM" id="SSF48726">
    <property type="entry name" value="Immunoglobulin"/>
    <property type="match status" value="1"/>
</dbReference>
<dbReference type="PROSITE" id="PS00290">
    <property type="entry name" value="IG_MHC"/>
    <property type="match status" value="1"/>
</dbReference>
<dbReference type="InterPro" id="IPR016187">
    <property type="entry name" value="CTDL_fold"/>
</dbReference>
<keyword evidence="8" id="KW-0654">Proteoglycan</keyword>
<evidence type="ECO:0000256" key="17">
    <source>
        <dbReference type="SAM" id="SignalP"/>
    </source>
</evidence>
<feature type="domain" description="Link" evidence="21">
    <location>
        <begin position="153"/>
        <end position="248"/>
    </location>
</feature>
<feature type="domain" description="Ig-like" evidence="19">
    <location>
        <begin position="23"/>
        <end position="149"/>
    </location>
</feature>
<evidence type="ECO:0000256" key="12">
    <source>
        <dbReference type="ARBA" id="ARBA00039399"/>
    </source>
</evidence>
<dbReference type="Gene3D" id="3.10.100.10">
    <property type="entry name" value="Mannose-Binding Protein A, subunit A"/>
    <property type="match status" value="5"/>
</dbReference>
<dbReference type="GO" id="GO:0007155">
    <property type="term" value="P:cell adhesion"/>
    <property type="evidence" value="ECO:0007669"/>
    <property type="project" value="InterPro"/>
</dbReference>
<dbReference type="PROSITE" id="PS01241">
    <property type="entry name" value="LINK_1"/>
    <property type="match status" value="3"/>
</dbReference>
<feature type="disulfide bond" evidence="15">
    <location>
        <begin position="498"/>
        <end position="519"/>
    </location>
</feature>
<dbReference type="GO" id="GO:0002052">
    <property type="term" value="P:positive regulation of neuroblast proliferation"/>
    <property type="evidence" value="ECO:0007669"/>
    <property type="project" value="TreeGrafter"/>
</dbReference>
<dbReference type="Proteomes" id="UP000694557">
    <property type="component" value="Unassembled WGS sequence"/>
</dbReference>
<dbReference type="SMART" id="SM00406">
    <property type="entry name" value="IGv"/>
    <property type="match status" value="1"/>
</dbReference>
<dbReference type="InterPro" id="IPR016186">
    <property type="entry name" value="C-type_lectin-like/link_sf"/>
</dbReference>
<evidence type="ECO:0000256" key="1">
    <source>
        <dbReference type="ARBA" id="ARBA00004498"/>
    </source>
</evidence>
<dbReference type="GO" id="GO:0005540">
    <property type="term" value="F:hyaluronic acid binding"/>
    <property type="evidence" value="ECO:0007669"/>
    <property type="project" value="InterPro"/>
</dbReference>
<dbReference type="InterPro" id="IPR050691">
    <property type="entry name" value="Hyaluronan_bind_Proteoglycan"/>
</dbReference>
<keyword evidence="9 14" id="KW-1015">Disulfide bond</keyword>
<dbReference type="InterPro" id="IPR013106">
    <property type="entry name" value="Ig_V-set"/>
</dbReference>
<dbReference type="Gene3D" id="2.60.40.10">
    <property type="entry name" value="Immunoglobulins"/>
    <property type="match status" value="1"/>
</dbReference>
<evidence type="ECO:0000259" key="19">
    <source>
        <dbReference type="PROSITE" id="PS50835"/>
    </source>
</evidence>
<feature type="compositionally biased region" description="Gly residues" evidence="16">
    <location>
        <begin position="822"/>
        <end position="856"/>
    </location>
</feature>
<keyword evidence="10" id="KW-0325">Glycoprotein</keyword>
<feature type="disulfide bond" evidence="15">
    <location>
        <begin position="199"/>
        <end position="220"/>
    </location>
</feature>